<keyword evidence="2" id="KW-0812">Transmembrane</keyword>
<protein>
    <recommendedName>
        <fullName evidence="5">DUF4190 domain-containing protein</fullName>
    </recommendedName>
</protein>
<reference evidence="3 4" key="1">
    <citation type="submission" date="2017-05" db="EMBL/GenBank/DDBJ databases">
        <authorList>
            <person name="Varghese N."/>
            <person name="Submissions S."/>
        </authorList>
    </citation>
    <scope>NUCLEOTIDE SEQUENCE [LARGE SCALE GENOMIC DNA]</scope>
    <source>
        <strain evidence="3 4">DSM 25457</strain>
    </source>
</reference>
<dbReference type="EMBL" id="FXUG01000001">
    <property type="protein sequence ID" value="SMP41902.1"/>
    <property type="molecule type" value="Genomic_DNA"/>
</dbReference>
<organism evidence="3 4">
    <name type="scientific">Neorhodopirellula lusitana</name>
    <dbReference type="NCBI Taxonomy" id="445327"/>
    <lineage>
        <taxon>Bacteria</taxon>
        <taxon>Pseudomonadati</taxon>
        <taxon>Planctomycetota</taxon>
        <taxon>Planctomycetia</taxon>
        <taxon>Pirellulales</taxon>
        <taxon>Pirellulaceae</taxon>
        <taxon>Neorhodopirellula</taxon>
    </lineage>
</organism>
<proteinExistence type="predicted"/>
<gene>
    <name evidence="3" type="ORF">SAMN06265222_101673</name>
</gene>
<sequence>MTDSSNPDLDPAAGRPQDTGSPSKEGGSLGSLHAAGIPRMGAEDGYQLVDEEDVPPLRASGIVCFILGLLSFWATVAWQMLILPIVAIIFGIIAMRKWGKVRPAGTTAAVLGLVLASAFGAAGIVIPTMKQRTLGKQAEYFAREFLEVVGDGEVELALELQKQARNRQLGTMDLKKAYANDKVASEQREDATEGMVSTIGALGPDIEWELAEPVRVFFKYGIEKADTYWIDPSNKESRKIQILLEWHPNETDKTGQWNVSLFQYHRELIVAPTVL</sequence>
<feature type="region of interest" description="Disordered" evidence="1">
    <location>
        <begin position="1"/>
        <end position="29"/>
    </location>
</feature>
<keyword evidence="4" id="KW-1185">Reference proteome</keyword>
<evidence type="ECO:0000256" key="2">
    <source>
        <dbReference type="SAM" id="Phobius"/>
    </source>
</evidence>
<evidence type="ECO:0000313" key="4">
    <source>
        <dbReference type="Proteomes" id="UP001158067"/>
    </source>
</evidence>
<dbReference type="Proteomes" id="UP001158067">
    <property type="component" value="Unassembled WGS sequence"/>
</dbReference>
<keyword evidence="2" id="KW-1133">Transmembrane helix</keyword>
<evidence type="ECO:0000313" key="3">
    <source>
        <dbReference type="EMBL" id="SMP41902.1"/>
    </source>
</evidence>
<accession>A0ABY1PUB7</accession>
<evidence type="ECO:0008006" key="5">
    <source>
        <dbReference type="Google" id="ProtNLM"/>
    </source>
</evidence>
<comment type="caution">
    <text evidence="3">The sequence shown here is derived from an EMBL/GenBank/DDBJ whole genome shotgun (WGS) entry which is preliminary data.</text>
</comment>
<feature type="transmembrane region" description="Helical" evidence="2">
    <location>
        <begin position="81"/>
        <end position="98"/>
    </location>
</feature>
<keyword evidence="2" id="KW-0472">Membrane</keyword>
<evidence type="ECO:0000256" key="1">
    <source>
        <dbReference type="SAM" id="MobiDB-lite"/>
    </source>
</evidence>
<name>A0ABY1PUB7_9BACT</name>
<feature type="transmembrane region" description="Helical" evidence="2">
    <location>
        <begin position="104"/>
        <end position="126"/>
    </location>
</feature>
<dbReference type="RefSeq" id="WP_283430874.1">
    <property type="nucleotide sequence ID" value="NZ_CAWLDM010000001.1"/>
</dbReference>